<gene>
    <name evidence="2" type="ORF">VK792_00195</name>
</gene>
<dbReference type="EMBL" id="JAYLLH010000001">
    <property type="protein sequence ID" value="MEC3859686.1"/>
    <property type="molecule type" value="Genomic_DNA"/>
</dbReference>
<evidence type="ECO:0000313" key="3">
    <source>
        <dbReference type="Proteomes" id="UP001348149"/>
    </source>
</evidence>
<protein>
    <submittedName>
        <fullName evidence="2">Uncharacterized protein</fullName>
    </submittedName>
</protein>
<dbReference type="Proteomes" id="UP001348149">
    <property type="component" value="Unassembled WGS sequence"/>
</dbReference>
<sequence length="113" mass="12278">MADALRNFDKRARAVETTHKKLAQGYVTKLGRDGVMRHKPKVRLSFISPRAIVYLALVFTAFKGFLLSNLGEATYTAHLADLGQGGFVDRAGGFLMGVDPATAWIANALTVIL</sequence>
<keyword evidence="1" id="KW-0812">Transmembrane</keyword>
<feature type="transmembrane region" description="Helical" evidence="1">
    <location>
        <begin position="51"/>
        <end position="71"/>
    </location>
</feature>
<proteinExistence type="predicted"/>
<comment type="caution">
    <text evidence="2">The sequence shown here is derived from an EMBL/GenBank/DDBJ whole genome shotgun (WGS) entry which is preliminary data.</text>
</comment>
<evidence type="ECO:0000256" key="1">
    <source>
        <dbReference type="SAM" id="Phobius"/>
    </source>
</evidence>
<reference evidence="2 3" key="1">
    <citation type="submission" date="2024-01" db="EMBL/GenBank/DDBJ databases">
        <title>Mesobacterium rodlantinim sp. nov., isolated from shallow sea hydrothermal systems off Kueishantao Island.</title>
        <authorList>
            <person name="Su Z."/>
            <person name="Tang K."/>
        </authorList>
    </citation>
    <scope>NUCLEOTIDE SEQUENCE [LARGE SCALE GENOMIC DNA]</scope>
    <source>
        <strain evidence="2 3">TK19101</strain>
    </source>
</reference>
<dbReference type="RefSeq" id="WP_326295121.1">
    <property type="nucleotide sequence ID" value="NZ_JAYLLH010000001.1"/>
</dbReference>
<organism evidence="2 3">
    <name type="scientific">Mesobacterium hydrothermale</name>
    <dbReference type="NCBI Taxonomy" id="3111907"/>
    <lineage>
        <taxon>Bacteria</taxon>
        <taxon>Pseudomonadati</taxon>
        <taxon>Pseudomonadota</taxon>
        <taxon>Alphaproteobacteria</taxon>
        <taxon>Rhodobacterales</taxon>
        <taxon>Roseobacteraceae</taxon>
        <taxon>Mesobacterium</taxon>
    </lineage>
</organism>
<keyword evidence="1" id="KW-0472">Membrane</keyword>
<accession>A0ABU6HCH8</accession>
<name>A0ABU6HCH8_9RHOB</name>
<keyword evidence="3" id="KW-1185">Reference proteome</keyword>
<evidence type="ECO:0000313" key="2">
    <source>
        <dbReference type="EMBL" id="MEC3859686.1"/>
    </source>
</evidence>
<keyword evidence="1" id="KW-1133">Transmembrane helix</keyword>